<organism evidence="1 2">
    <name type="scientific">Phascolomyces articulosus</name>
    <dbReference type="NCBI Taxonomy" id="60185"/>
    <lineage>
        <taxon>Eukaryota</taxon>
        <taxon>Fungi</taxon>
        <taxon>Fungi incertae sedis</taxon>
        <taxon>Mucoromycota</taxon>
        <taxon>Mucoromycotina</taxon>
        <taxon>Mucoromycetes</taxon>
        <taxon>Mucorales</taxon>
        <taxon>Lichtheimiaceae</taxon>
        <taxon>Phascolomyces</taxon>
    </lineage>
</organism>
<gene>
    <name evidence="1" type="ORF">BDA99DRAFT_496428</name>
</gene>
<sequence>MDYDPCTYTSRRLFINSYFIFQPRQRTRSHGNMATRTSTRDSSYSGTTTTIKRWMVTFKTTIGTTY</sequence>
<reference evidence="1" key="1">
    <citation type="journal article" date="2022" name="IScience">
        <title>Evolution of zygomycete secretomes and the origins of terrestrial fungal ecologies.</title>
        <authorList>
            <person name="Chang Y."/>
            <person name="Wang Y."/>
            <person name="Mondo S."/>
            <person name="Ahrendt S."/>
            <person name="Andreopoulos W."/>
            <person name="Barry K."/>
            <person name="Beard J."/>
            <person name="Benny G.L."/>
            <person name="Blankenship S."/>
            <person name="Bonito G."/>
            <person name="Cuomo C."/>
            <person name="Desiro A."/>
            <person name="Gervers K.A."/>
            <person name="Hundley H."/>
            <person name="Kuo A."/>
            <person name="LaButti K."/>
            <person name="Lang B.F."/>
            <person name="Lipzen A."/>
            <person name="O'Donnell K."/>
            <person name="Pangilinan J."/>
            <person name="Reynolds N."/>
            <person name="Sandor L."/>
            <person name="Smith M.E."/>
            <person name="Tsang A."/>
            <person name="Grigoriev I.V."/>
            <person name="Stajich J.E."/>
            <person name="Spatafora J.W."/>
        </authorList>
    </citation>
    <scope>NUCLEOTIDE SEQUENCE</scope>
    <source>
        <strain evidence="1">RSA 2281</strain>
    </source>
</reference>
<dbReference type="AlphaFoldDB" id="A0AAD5KN57"/>
<proteinExistence type="predicted"/>
<evidence type="ECO:0000313" key="2">
    <source>
        <dbReference type="Proteomes" id="UP001209540"/>
    </source>
</evidence>
<protein>
    <submittedName>
        <fullName evidence="1">Uncharacterized protein</fullName>
    </submittedName>
</protein>
<accession>A0AAD5KN57</accession>
<evidence type="ECO:0000313" key="1">
    <source>
        <dbReference type="EMBL" id="KAI9275773.1"/>
    </source>
</evidence>
<dbReference type="Proteomes" id="UP001209540">
    <property type="component" value="Unassembled WGS sequence"/>
</dbReference>
<dbReference type="EMBL" id="JAIXMP010000003">
    <property type="protein sequence ID" value="KAI9275773.1"/>
    <property type="molecule type" value="Genomic_DNA"/>
</dbReference>
<name>A0AAD5KN57_9FUNG</name>
<comment type="caution">
    <text evidence="1">The sequence shown here is derived from an EMBL/GenBank/DDBJ whole genome shotgun (WGS) entry which is preliminary data.</text>
</comment>
<reference evidence="1" key="2">
    <citation type="submission" date="2023-02" db="EMBL/GenBank/DDBJ databases">
        <authorList>
            <consortium name="DOE Joint Genome Institute"/>
            <person name="Mondo S.J."/>
            <person name="Chang Y."/>
            <person name="Wang Y."/>
            <person name="Ahrendt S."/>
            <person name="Andreopoulos W."/>
            <person name="Barry K."/>
            <person name="Beard J."/>
            <person name="Benny G.L."/>
            <person name="Blankenship S."/>
            <person name="Bonito G."/>
            <person name="Cuomo C."/>
            <person name="Desiro A."/>
            <person name="Gervers K.A."/>
            <person name="Hundley H."/>
            <person name="Kuo A."/>
            <person name="LaButti K."/>
            <person name="Lang B.F."/>
            <person name="Lipzen A."/>
            <person name="O'Donnell K."/>
            <person name="Pangilinan J."/>
            <person name="Reynolds N."/>
            <person name="Sandor L."/>
            <person name="Smith M.W."/>
            <person name="Tsang A."/>
            <person name="Grigoriev I.V."/>
            <person name="Stajich J.E."/>
            <person name="Spatafora J.W."/>
        </authorList>
    </citation>
    <scope>NUCLEOTIDE SEQUENCE</scope>
    <source>
        <strain evidence="1">RSA 2281</strain>
    </source>
</reference>
<keyword evidence="2" id="KW-1185">Reference proteome</keyword>